<sequence length="178" mass="20349">MNSDYVFESERLGFRKWKPSDRAPFAVMNANPDVMKFFPKPLTREESDALVDRIEAHFELTGYGLWAVEVKKTRTFIGLIGMLEVNFDAGFEGMEIGWRLGKEHWHQGYATEGAIACLAYGAGVLGLNEIYSFTSLINKPSEMVMKRIGMKKIKEFDHPLVADDSPLKPHVLYKWENK</sequence>
<dbReference type="InterPro" id="IPR016181">
    <property type="entry name" value="Acyl_CoA_acyltransferase"/>
</dbReference>
<dbReference type="Pfam" id="PF13302">
    <property type="entry name" value="Acetyltransf_3"/>
    <property type="match status" value="1"/>
</dbReference>
<dbReference type="RefSeq" id="WP_377279183.1">
    <property type="nucleotide sequence ID" value="NZ_JBHSGL010000005.1"/>
</dbReference>
<keyword evidence="2" id="KW-0808">Transferase</keyword>
<reference evidence="3" key="1">
    <citation type="journal article" date="2019" name="Int. J. Syst. Evol. Microbiol.">
        <title>The Global Catalogue of Microorganisms (GCM) 10K type strain sequencing project: providing services to taxonomists for standard genome sequencing and annotation.</title>
        <authorList>
            <consortium name="The Broad Institute Genomics Platform"/>
            <consortium name="The Broad Institute Genome Sequencing Center for Infectious Disease"/>
            <person name="Wu L."/>
            <person name="Ma J."/>
        </authorList>
    </citation>
    <scope>NUCLEOTIDE SEQUENCE [LARGE SCALE GENOMIC DNA]</scope>
    <source>
        <strain evidence="3">CGMCC 1.12151</strain>
    </source>
</reference>
<organism evidence="2 3">
    <name type="scientific">Planococcus dechangensis</name>
    <dbReference type="NCBI Taxonomy" id="1176255"/>
    <lineage>
        <taxon>Bacteria</taxon>
        <taxon>Bacillati</taxon>
        <taxon>Bacillota</taxon>
        <taxon>Bacilli</taxon>
        <taxon>Bacillales</taxon>
        <taxon>Caryophanaceae</taxon>
        <taxon>Planococcus</taxon>
    </lineage>
</organism>
<dbReference type="PANTHER" id="PTHR43792">
    <property type="entry name" value="GNAT FAMILY, PUTATIVE (AFU_ORTHOLOGUE AFUA_3G00765)-RELATED-RELATED"/>
    <property type="match status" value="1"/>
</dbReference>
<name>A0ABV9MDG6_9BACL</name>
<evidence type="ECO:0000259" key="1">
    <source>
        <dbReference type="Pfam" id="PF13302"/>
    </source>
</evidence>
<evidence type="ECO:0000313" key="2">
    <source>
        <dbReference type="EMBL" id="MFC4713474.1"/>
    </source>
</evidence>
<evidence type="ECO:0000313" key="3">
    <source>
        <dbReference type="Proteomes" id="UP001595932"/>
    </source>
</evidence>
<comment type="caution">
    <text evidence="2">The sequence shown here is derived from an EMBL/GenBank/DDBJ whole genome shotgun (WGS) entry which is preliminary data.</text>
</comment>
<dbReference type="EC" id="2.3.-.-" evidence="2"/>
<dbReference type="Proteomes" id="UP001595932">
    <property type="component" value="Unassembled WGS sequence"/>
</dbReference>
<dbReference type="EMBL" id="JBHSGL010000005">
    <property type="protein sequence ID" value="MFC4713474.1"/>
    <property type="molecule type" value="Genomic_DNA"/>
</dbReference>
<gene>
    <name evidence="2" type="ORF">ACFO5U_11400</name>
</gene>
<keyword evidence="3" id="KW-1185">Reference proteome</keyword>
<dbReference type="InterPro" id="IPR000182">
    <property type="entry name" value="GNAT_dom"/>
</dbReference>
<dbReference type="GO" id="GO:0016746">
    <property type="term" value="F:acyltransferase activity"/>
    <property type="evidence" value="ECO:0007669"/>
    <property type="project" value="UniProtKB-KW"/>
</dbReference>
<feature type="domain" description="N-acetyltransferase" evidence="1">
    <location>
        <begin position="11"/>
        <end position="151"/>
    </location>
</feature>
<dbReference type="SUPFAM" id="SSF55729">
    <property type="entry name" value="Acyl-CoA N-acyltransferases (Nat)"/>
    <property type="match status" value="1"/>
</dbReference>
<accession>A0ABV9MDG6</accession>
<dbReference type="PANTHER" id="PTHR43792:SF1">
    <property type="entry name" value="N-ACETYLTRANSFERASE DOMAIN-CONTAINING PROTEIN"/>
    <property type="match status" value="1"/>
</dbReference>
<dbReference type="InterPro" id="IPR051531">
    <property type="entry name" value="N-acetyltransferase"/>
</dbReference>
<dbReference type="Gene3D" id="3.40.630.30">
    <property type="match status" value="1"/>
</dbReference>
<keyword evidence="2" id="KW-0012">Acyltransferase</keyword>
<protein>
    <submittedName>
        <fullName evidence="2">GNAT family N-acetyltransferase</fullName>
        <ecNumber evidence="2">2.3.-.-</ecNumber>
    </submittedName>
</protein>
<proteinExistence type="predicted"/>